<evidence type="ECO:0000313" key="2">
    <source>
        <dbReference type="Proteomes" id="UP001374535"/>
    </source>
</evidence>
<dbReference type="Proteomes" id="UP001374535">
    <property type="component" value="Chromosome 6"/>
</dbReference>
<name>A0AAQ3N6W8_VIGMU</name>
<dbReference type="AlphaFoldDB" id="A0AAQ3N6W8"/>
<gene>
    <name evidence="1" type="ORF">V8G54_017891</name>
</gene>
<organism evidence="1 2">
    <name type="scientific">Vigna mungo</name>
    <name type="common">Black gram</name>
    <name type="synonym">Phaseolus mungo</name>
    <dbReference type="NCBI Taxonomy" id="3915"/>
    <lineage>
        <taxon>Eukaryota</taxon>
        <taxon>Viridiplantae</taxon>
        <taxon>Streptophyta</taxon>
        <taxon>Embryophyta</taxon>
        <taxon>Tracheophyta</taxon>
        <taxon>Spermatophyta</taxon>
        <taxon>Magnoliopsida</taxon>
        <taxon>eudicotyledons</taxon>
        <taxon>Gunneridae</taxon>
        <taxon>Pentapetalae</taxon>
        <taxon>rosids</taxon>
        <taxon>fabids</taxon>
        <taxon>Fabales</taxon>
        <taxon>Fabaceae</taxon>
        <taxon>Papilionoideae</taxon>
        <taxon>50 kb inversion clade</taxon>
        <taxon>NPAAA clade</taxon>
        <taxon>indigoferoid/millettioid clade</taxon>
        <taxon>Phaseoleae</taxon>
        <taxon>Vigna</taxon>
    </lineage>
</organism>
<keyword evidence="2" id="KW-1185">Reference proteome</keyword>
<proteinExistence type="predicted"/>
<protein>
    <submittedName>
        <fullName evidence="1">Uncharacterized protein</fullName>
    </submittedName>
</protein>
<dbReference type="EMBL" id="CP144695">
    <property type="protein sequence ID" value="WVZ04545.1"/>
    <property type="molecule type" value="Genomic_DNA"/>
</dbReference>
<reference evidence="1 2" key="1">
    <citation type="journal article" date="2023" name="Life. Sci Alliance">
        <title>Evolutionary insights into 3D genome organization and epigenetic landscape of Vigna mungo.</title>
        <authorList>
            <person name="Junaid A."/>
            <person name="Singh B."/>
            <person name="Bhatia S."/>
        </authorList>
    </citation>
    <scope>NUCLEOTIDE SEQUENCE [LARGE SCALE GENOMIC DNA]</scope>
    <source>
        <strain evidence="1">Urdbean</strain>
    </source>
</reference>
<evidence type="ECO:0000313" key="1">
    <source>
        <dbReference type="EMBL" id="WVZ04545.1"/>
    </source>
</evidence>
<sequence>MFQLLPDVRRIESYDVGTIGGKTLSCFCGGCIWFLGLPLCRSYEWRRWQSRKMTNIEKHDLAAVDAPATWMRFRVSLIWDSASSLLTLLVSCTDGGKVVMALGSCERDDGAMMEVQRCEHNFLQDANSNSIAIEFPLAGTGKKQASMVVQRPWNFNENEGNNALAKRLADFDGGLGLLDVVRRWLALAGVREALKN</sequence>
<accession>A0AAQ3N6W8</accession>